<comment type="caution">
    <text evidence="2">The sequence shown here is derived from an EMBL/GenBank/DDBJ whole genome shotgun (WGS) entry which is preliminary data.</text>
</comment>
<evidence type="ECO:0000313" key="3">
    <source>
        <dbReference type="Proteomes" id="UP000011650"/>
    </source>
</evidence>
<dbReference type="AlphaFoldDB" id="M0NRM3"/>
<dbReference type="PATRIC" id="fig|1227482.3.peg.2350"/>
<evidence type="ECO:0000313" key="2">
    <source>
        <dbReference type="EMBL" id="EMA59280.1"/>
    </source>
</evidence>
<feature type="domain" description="DUF7124" evidence="1">
    <location>
        <begin position="15"/>
        <end position="124"/>
    </location>
</feature>
<dbReference type="RefSeq" id="WP_008006763.1">
    <property type="nucleotide sequence ID" value="NZ_AOJG01000030.1"/>
</dbReference>
<dbReference type="InterPro" id="IPR055548">
    <property type="entry name" value="DUF7124"/>
</dbReference>
<accession>M0NRM3</accession>
<dbReference type="Pfam" id="PF23439">
    <property type="entry name" value="DUF7124"/>
    <property type="match status" value="1"/>
</dbReference>
<organism evidence="2 3">
    <name type="scientific">Halorubrum lipolyticum DSM 21995</name>
    <dbReference type="NCBI Taxonomy" id="1227482"/>
    <lineage>
        <taxon>Archaea</taxon>
        <taxon>Methanobacteriati</taxon>
        <taxon>Methanobacteriota</taxon>
        <taxon>Stenosarchaea group</taxon>
        <taxon>Halobacteria</taxon>
        <taxon>Halobacteriales</taxon>
        <taxon>Haloferacaceae</taxon>
        <taxon>Halorubrum</taxon>
    </lineage>
</organism>
<name>M0NRM3_9EURY</name>
<keyword evidence="3" id="KW-1185">Reference proteome</keyword>
<dbReference type="OrthoDB" id="221805at2157"/>
<proteinExistence type="predicted"/>
<reference evidence="2 3" key="1">
    <citation type="journal article" date="2014" name="PLoS Genet.">
        <title>Phylogenetically driven sequencing of extremely halophilic archaea reveals strategies for static and dynamic osmo-response.</title>
        <authorList>
            <person name="Becker E.A."/>
            <person name="Seitzer P.M."/>
            <person name="Tritt A."/>
            <person name="Larsen D."/>
            <person name="Krusor M."/>
            <person name="Yao A.I."/>
            <person name="Wu D."/>
            <person name="Madern D."/>
            <person name="Eisen J.A."/>
            <person name="Darling A.E."/>
            <person name="Facciotti M.T."/>
        </authorList>
    </citation>
    <scope>NUCLEOTIDE SEQUENCE [LARGE SCALE GENOMIC DNA]</scope>
    <source>
        <strain evidence="2 3">DSM 21995</strain>
    </source>
</reference>
<dbReference type="Proteomes" id="UP000011650">
    <property type="component" value="Unassembled WGS sequence"/>
</dbReference>
<sequence length="148" mass="16296">MSIDVDDSDDRTGEVTLVFSLGAARRLADPQRAIADAREWSRHVGIVANDADAVDRFVREAGVENDYALRNWDKWGTLGDIHEGTDAPRAVFVGTGAGNRRVATHVGFEYLPIDEAAEKADWTLSEPERSSESGIADRLWRAVTERLG</sequence>
<gene>
    <name evidence="2" type="ORF">C469_11646</name>
</gene>
<dbReference type="EMBL" id="AOJG01000030">
    <property type="protein sequence ID" value="EMA59280.1"/>
    <property type="molecule type" value="Genomic_DNA"/>
</dbReference>
<evidence type="ECO:0000259" key="1">
    <source>
        <dbReference type="Pfam" id="PF23439"/>
    </source>
</evidence>
<protein>
    <recommendedName>
        <fullName evidence="1">DUF7124 domain-containing protein</fullName>
    </recommendedName>
</protein>